<dbReference type="PANTHER" id="PTHR10584:SF166">
    <property type="entry name" value="RIBOKINASE"/>
    <property type="match status" value="1"/>
</dbReference>
<feature type="binding site" evidence="12">
    <location>
        <position position="290"/>
    </location>
    <ligand>
        <name>K(+)</name>
        <dbReference type="ChEBI" id="CHEBI:29103"/>
    </ligand>
</feature>
<dbReference type="EMBL" id="QRTC01000069">
    <property type="protein sequence ID" value="RGQ35289.1"/>
    <property type="molecule type" value="Genomic_DNA"/>
</dbReference>
<dbReference type="PANTHER" id="PTHR10584">
    <property type="entry name" value="SUGAR KINASE"/>
    <property type="match status" value="1"/>
</dbReference>
<dbReference type="InterPro" id="IPR011611">
    <property type="entry name" value="PfkB_dom"/>
</dbReference>
<dbReference type="CDD" id="cd01174">
    <property type="entry name" value="ribokinase"/>
    <property type="match status" value="1"/>
</dbReference>
<feature type="binding site" evidence="12">
    <location>
        <position position="251"/>
    </location>
    <ligand>
        <name>K(+)</name>
        <dbReference type="ChEBI" id="CHEBI:29103"/>
    </ligand>
</feature>
<feature type="binding site" evidence="12">
    <location>
        <position position="296"/>
    </location>
    <ligand>
        <name>K(+)</name>
        <dbReference type="ChEBI" id="CHEBI:29103"/>
    </ligand>
</feature>
<comment type="cofactor">
    <cofactor evidence="12">
        <name>Mg(2+)</name>
        <dbReference type="ChEBI" id="CHEBI:18420"/>
    </cofactor>
    <text evidence="12">Requires a divalent cation, most likely magnesium in vivo, as an electrophilic catalyst to aid phosphoryl group transfer. It is the chelate of the metal and the nucleotide that is the actual substrate.</text>
</comment>
<keyword evidence="12" id="KW-0963">Cytoplasm</keyword>
<accession>A0A412AUQ7</accession>
<feature type="active site" description="Proton acceptor" evidence="12">
    <location>
        <position position="257"/>
    </location>
</feature>
<comment type="catalytic activity">
    <reaction evidence="12">
        <text>D-ribose + ATP = D-ribose 5-phosphate + ADP + H(+)</text>
        <dbReference type="Rhea" id="RHEA:13697"/>
        <dbReference type="ChEBI" id="CHEBI:15378"/>
        <dbReference type="ChEBI" id="CHEBI:30616"/>
        <dbReference type="ChEBI" id="CHEBI:47013"/>
        <dbReference type="ChEBI" id="CHEBI:78346"/>
        <dbReference type="ChEBI" id="CHEBI:456216"/>
        <dbReference type="EC" id="2.7.1.15"/>
    </reaction>
</comment>
<evidence type="ECO:0000256" key="11">
    <source>
        <dbReference type="ARBA" id="ARBA00023277"/>
    </source>
</evidence>
<evidence type="ECO:0000256" key="5">
    <source>
        <dbReference type="ARBA" id="ARBA00022723"/>
    </source>
</evidence>
<comment type="similarity">
    <text evidence="12">Belongs to the carbohydrate kinase PfkB family. Ribokinase subfamily.</text>
</comment>
<feature type="binding site" evidence="12">
    <location>
        <position position="253"/>
    </location>
    <ligand>
        <name>K(+)</name>
        <dbReference type="ChEBI" id="CHEBI:29103"/>
    </ligand>
</feature>
<gene>
    <name evidence="12" type="primary">rbsK</name>
    <name evidence="14" type="ORF">DWY99_12835</name>
</gene>
<dbReference type="Gene3D" id="3.40.1190.20">
    <property type="match status" value="1"/>
</dbReference>
<organism evidence="14 15">
    <name type="scientific">[Clostridium] leptum</name>
    <dbReference type="NCBI Taxonomy" id="1535"/>
    <lineage>
        <taxon>Bacteria</taxon>
        <taxon>Bacillati</taxon>
        <taxon>Bacillota</taxon>
        <taxon>Clostridia</taxon>
        <taxon>Eubacteriales</taxon>
        <taxon>Oscillospiraceae</taxon>
        <taxon>Oscillospiraceae incertae sedis</taxon>
    </lineage>
</organism>
<keyword evidence="7 12" id="KW-0418">Kinase</keyword>
<feature type="binding site" evidence="12">
    <location>
        <position position="281"/>
    </location>
    <ligand>
        <name>ATP</name>
        <dbReference type="ChEBI" id="CHEBI:30616"/>
    </ligand>
</feature>
<dbReference type="GO" id="GO:0005829">
    <property type="term" value="C:cytosol"/>
    <property type="evidence" value="ECO:0007669"/>
    <property type="project" value="TreeGrafter"/>
</dbReference>
<comment type="activity regulation">
    <text evidence="12">Activated by a monovalent cation that binds near, but not in, the active site. The most likely occupant of the site in vivo is potassium. Ion binding induces a conformational change that may alter substrate affinity.</text>
</comment>
<evidence type="ECO:0000256" key="7">
    <source>
        <dbReference type="ARBA" id="ARBA00022777"/>
    </source>
</evidence>
<dbReference type="GO" id="GO:0019303">
    <property type="term" value="P:D-ribose catabolic process"/>
    <property type="evidence" value="ECO:0007669"/>
    <property type="project" value="UniProtKB-UniRule"/>
</dbReference>
<dbReference type="SUPFAM" id="SSF53613">
    <property type="entry name" value="Ribokinase-like"/>
    <property type="match status" value="1"/>
</dbReference>
<dbReference type="Proteomes" id="UP000284751">
    <property type="component" value="Unassembled WGS sequence"/>
</dbReference>
<name>A0A412AUQ7_9FIRM</name>
<dbReference type="PROSITE" id="PS00583">
    <property type="entry name" value="PFKB_KINASES_1"/>
    <property type="match status" value="1"/>
</dbReference>
<comment type="subunit">
    <text evidence="12">Homodimer.</text>
</comment>
<feature type="binding site" evidence="12">
    <location>
        <position position="187"/>
    </location>
    <ligand>
        <name>ATP</name>
        <dbReference type="ChEBI" id="CHEBI:30616"/>
    </ligand>
</feature>
<evidence type="ECO:0000256" key="4">
    <source>
        <dbReference type="ARBA" id="ARBA00022679"/>
    </source>
</evidence>
<feature type="binding site" evidence="12">
    <location>
        <position position="292"/>
    </location>
    <ligand>
        <name>K(+)</name>
        <dbReference type="ChEBI" id="CHEBI:29103"/>
    </ligand>
</feature>
<feature type="binding site" evidence="12">
    <location>
        <position position="142"/>
    </location>
    <ligand>
        <name>substrate</name>
    </ligand>
</feature>
<dbReference type="UniPathway" id="UPA00916">
    <property type="reaction ID" value="UER00889"/>
</dbReference>
<dbReference type="EC" id="2.7.1.15" evidence="2 12"/>
<dbReference type="GO" id="GO:0046872">
    <property type="term" value="F:metal ion binding"/>
    <property type="evidence" value="ECO:0007669"/>
    <property type="project" value="UniProtKB-KW"/>
</dbReference>
<evidence type="ECO:0000256" key="12">
    <source>
        <dbReference type="HAMAP-Rule" id="MF_01987"/>
    </source>
</evidence>
<dbReference type="HAMAP" id="MF_01987">
    <property type="entry name" value="Ribokinase"/>
    <property type="match status" value="1"/>
</dbReference>
<dbReference type="PROSITE" id="PS00584">
    <property type="entry name" value="PFKB_KINASES_2"/>
    <property type="match status" value="1"/>
</dbReference>
<evidence type="ECO:0000256" key="9">
    <source>
        <dbReference type="ARBA" id="ARBA00022842"/>
    </source>
</evidence>
<evidence type="ECO:0000256" key="1">
    <source>
        <dbReference type="ARBA" id="ARBA00005380"/>
    </source>
</evidence>
<dbReference type="InterPro" id="IPR002139">
    <property type="entry name" value="Ribo/fructo_kinase"/>
</dbReference>
<feature type="binding site" evidence="12">
    <location>
        <begin position="41"/>
        <end position="45"/>
    </location>
    <ligand>
        <name>substrate</name>
    </ligand>
</feature>
<comment type="caution">
    <text evidence="14">The sequence shown here is derived from an EMBL/GenBank/DDBJ whole genome shotgun (WGS) entry which is preliminary data.</text>
</comment>
<keyword evidence="8 12" id="KW-0067">ATP-binding</keyword>
<keyword evidence="4 12" id="KW-0808">Transferase</keyword>
<evidence type="ECO:0000256" key="2">
    <source>
        <dbReference type="ARBA" id="ARBA00012035"/>
    </source>
</evidence>
<feature type="domain" description="Carbohydrate kinase PfkB" evidence="13">
    <location>
        <begin position="4"/>
        <end position="299"/>
    </location>
</feature>
<feature type="binding site" evidence="12">
    <location>
        <begin position="256"/>
        <end position="257"/>
    </location>
    <ligand>
        <name>ATP</name>
        <dbReference type="ChEBI" id="CHEBI:30616"/>
    </ligand>
</feature>
<keyword evidence="11 12" id="KW-0119">Carbohydrate metabolism</keyword>
<keyword evidence="9 12" id="KW-0460">Magnesium</keyword>
<proteinExistence type="inferred from homology"/>
<dbReference type="GO" id="GO:0004747">
    <property type="term" value="F:ribokinase activity"/>
    <property type="evidence" value="ECO:0007669"/>
    <property type="project" value="UniProtKB-UniRule"/>
</dbReference>
<evidence type="ECO:0000259" key="13">
    <source>
        <dbReference type="Pfam" id="PF00294"/>
    </source>
</evidence>
<dbReference type="GO" id="GO:0005524">
    <property type="term" value="F:ATP binding"/>
    <property type="evidence" value="ECO:0007669"/>
    <property type="project" value="UniProtKB-UniRule"/>
</dbReference>
<keyword evidence="5 12" id="KW-0479">Metal-binding</keyword>
<comment type="similarity">
    <text evidence="1">Belongs to the carbohydrate kinase pfkB family.</text>
</comment>
<reference evidence="14 15" key="1">
    <citation type="submission" date="2018-08" db="EMBL/GenBank/DDBJ databases">
        <title>A genome reference for cultivated species of the human gut microbiota.</title>
        <authorList>
            <person name="Zou Y."/>
            <person name="Xue W."/>
            <person name="Luo G."/>
        </authorList>
    </citation>
    <scope>NUCLEOTIDE SEQUENCE [LARGE SCALE GENOMIC DNA]</scope>
    <source>
        <strain evidence="14 15">AF28-26</strain>
    </source>
</reference>
<comment type="subcellular location">
    <subcellularLocation>
        <location evidence="12">Cytoplasm</location>
    </subcellularLocation>
</comment>
<keyword evidence="10 12" id="KW-0630">Potassium</keyword>
<dbReference type="Pfam" id="PF00294">
    <property type="entry name" value="PfkB"/>
    <property type="match status" value="1"/>
</dbReference>
<dbReference type="InterPro" id="IPR002173">
    <property type="entry name" value="Carboh/pur_kinase_PfkB_CS"/>
</dbReference>
<evidence type="ECO:0000256" key="3">
    <source>
        <dbReference type="ARBA" id="ARBA00016943"/>
    </source>
</evidence>
<evidence type="ECO:0000313" key="15">
    <source>
        <dbReference type="Proteomes" id="UP000284751"/>
    </source>
</evidence>
<evidence type="ECO:0000313" key="14">
    <source>
        <dbReference type="EMBL" id="RGQ35289.1"/>
    </source>
</evidence>
<evidence type="ECO:0000256" key="10">
    <source>
        <dbReference type="ARBA" id="ARBA00022958"/>
    </source>
</evidence>
<feature type="binding site" evidence="12">
    <location>
        <position position="287"/>
    </location>
    <ligand>
        <name>K(+)</name>
        <dbReference type="ChEBI" id="CHEBI:29103"/>
    </ligand>
</feature>
<comment type="pathway">
    <text evidence="12">Carbohydrate metabolism; D-ribose degradation; D-ribose 5-phosphate from beta-D-ribopyranose: step 2/2.</text>
</comment>
<sequence length="318" mass="34102">MNREKILVVGSSNTDVILRIPRYPLQGESLVVYKREQALGGKGSNRAVALTRLGADLDFCCKLGKDASGEFILDAYEKEGVSREMVLLGDTEGTGTAYIMLEDSGSNTILSYLGANGDYTQKDIDVVLSQLSHYGYLCMDLEFSLEAIRAILKASKEGGPKAVIDAGPVRKELPLEAFSGAYVLSPNETEASGMTGIKITDRDSAEKACAALYQSGCENVILKWGKQGALLYDGTDFSHFPAYSGSGKVMDTTAAGDCFMAGLTCRLSEGYSLKDSIQFANIAASIAVTRLGAIPSLPNRKEVELMAEKAGQEGYFDQ</sequence>
<comment type="function">
    <text evidence="12">Catalyzes the phosphorylation of ribose at O-5 in a reaction requiring ATP and magnesium. The resulting D-ribose-5-phosphate can then be used either for sythesis of nucleotides, histidine, and tryptophan, or as a component of the pentose phosphate pathway.</text>
</comment>
<dbReference type="InterPro" id="IPR011877">
    <property type="entry name" value="Ribokinase"/>
</dbReference>
<feature type="binding site" evidence="12">
    <location>
        <begin position="13"/>
        <end position="15"/>
    </location>
    <ligand>
        <name>substrate</name>
    </ligand>
</feature>
<feature type="binding site" evidence="12">
    <location>
        <position position="257"/>
    </location>
    <ligand>
        <name>substrate</name>
    </ligand>
</feature>
<evidence type="ECO:0000256" key="6">
    <source>
        <dbReference type="ARBA" id="ARBA00022741"/>
    </source>
</evidence>
<feature type="binding site" evidence="12">
    <location>
        <begin position="223"/>
        <end position="228"/>
    </location>
    <ligand>
        <name>ATP</name>
        <dbReference type="ChEBI" id="CHEBI:30616"/>
    </ligand>
</feature>
<dbReference type="AlphaFoldDB" id="A0A412AUQ7"/>
<dbReference type="InterPro" id="IPR029056">
    <property type="entry name" value="Ribokinase-like"/>
</dbReference>
<dbReference type="PRINTS" id="PR00990">
    <property type="entry name" value="RIBOKINASE"/>
</dbReference>
<evidence type="ECO:0000256" key="8">
    <source>
        <dbReference type="ARBA" id="ARBA00022840"/>
    </source>
</evidence>
<protein>
    <recommendedName>
        <fullName evidence="3 12">Ribokinase</fullName>
        <shortName evidence="12">RK</shortName>
        <ecNumber evidence="2 12">2.7.1.15</ecNumber>
    </recommendedName>
</protein>
<comment type="caution">
    <text evidence="12">Lacks conserved residue(s) required for the propagation of feature annotation.</text>
</comment>
<keyword evidence="6 12" id="KW-0547">Nucleotide-binding</keyword>